<dbReference type="Proteomes" id="UP000199648">
    <property type="component" value="Unassembled WGS sequence"/>
</dbReference>
<protein>
    <submittedName>
        <fullName evidence="2">Uncharacterized protein</fullName>
    </submittedName>
</protein>
<sequence length="72" mass="7886">MRLWYGSLMSLRIAVIYLRYFWPVVPAGVGAVGAAWLLRGLGLMWSVMVPVVIGGVVFLFFVRVQIAADTGA</sequence>
<feature type="transmembrane region" description="Helical" evidence="1">
    <location>
        <begin position="44"/>
        <end position="62"/>
    </location>
</feature>
<dbReference type="STRING" id="415747.SAMN03097708_01608"/>
<evidence type="ECO:0000313" key="2">
    <source>
        <dbReference type="EMBL" id="SCZ58116.1"/>
    </source>
</evidence>
<accession>A0A1G5Q975</accession>
<gene>
    <name evidence="2" type="ORF">SAMN03097708_01608</name>
</gene>
<proteinExistence type="predicted"/>
<dbReference type="EMBL" id="FMWD01000004">
    <property type="protein sequence ID" value="SCZ58116.1"/>
    <property type="molecule type" value="Genomic_DNA"/>
</dbReference>
<evidence type="ECO:0000313" key="3">
    <source>
        <dbReference type="Proteomes" id="UP000199648"/>
    </source>
</evidence>
<evidence type="ECO:0000256" key="1">
    <source>
        <dbReference type="SAM" id="Phobius"/>
    </source>
</evidence>
<keyword evidence="3" id="KW-1185">Reference proteome</keyword>
<dbReference type="AlphaFoldDB" id="A0A1G5Q975"/>
<keyword evidence="1" id="KW-0472">Membrane</keyword>
<keyword evidence="1" id="KW-1133">Transmembrane helix</keyword>
<feature type="transmembrane region" description="Helical" evidence="1">
    <location>
        <begin position="20"/>
        <end position="38"/>
    </location>
</feature>
<keyword evidence="1" id="KW-0812">Transmembrane</keyword>
<organism evidence="2 3">
    <name type="scientific">Thiohalomonas denitrificans</name>
    <dbReference type="NCBI Taxonomy" id="415747"/>
    <lineage>
        <taxon>Bacteria</taxon>
        <taxon>Pseudomonadati</taxon>
        <taxon>Pseudomonadota</taxon>
        <taxon>Gammaproteobacteria</taxon>
        <taxon>Thiohalomonadales</taxon>
        <taxon>Thiohalomonadaceae</taxon>
        <taxon>Thiohalomonas</taxon>
    </lineage>
</organism>
<name>A0A1G5Q975_9GAMM</name>
<reference evidence="2 3" key="1">
    <citation type="submission" date="2016-10" db="EMBL/GenBank/DDBJ databases">
        <authorList>
            <person name="de Groot N.N."/>
        </authorList>
    </citation>
    <scope>NUCLEOTIDE SEQUENCE [LARGE SCALE GENOMIC DNA]</scope>
    <source>
        <strain evidence="2 3">HLD2</strain>
    </source>
</reference>